<evidence type="ECO:0000313" key="2">
    <source>
        <dbReference type="Proteomes" id="UP000294568"/>
    </source>
</evidence>
<dbReference type="Proteomes" id="UP000294568">
    <property type="component" value="Segment"/>
</dbReference>
<organism evidence="1 2">
    <name type="scientific">Shigella phage Buco</name>
    <dbReference type="NCBI Taxonomy" id="2530183"/>
    <lineage>
        <taxon>Viruses</taxon>
        <taxon>Duplodnaviria</taxon>
        <taxon>Heunggongvirae</taxon>
        <taxon>Uroviricota</taxon>
        <taxon>Caudoviricetes</taxon>
        <taxon>Autographivirales</taxon>
        <taxon>Autoscriptoviridae</taxon>
        <taxon>Slopekvirinae</taxon>
        <taxon>Bucovirus</taxon>
        <taxon>Bucovirus buco</taxon>
    </lineage>
</organism>
<sequence length="63" mass="7175">MATYQVKEEYREVVTGIRTYTVEANSTEEAWNKVDSGDVTPDSETKEYKDSDYSMISAFIVVP</sequence>
<reference evidence="1 2" key="1">
    <citation type="submission" date="2019-02" db="EMBL/GenBank/DDBJ databases">
        <title>A cornucopia of Shigella phages from the Cornhusker state.</title>
        <authorList>
            <person name="Doore S.M."/>
            <person name="Schrad J.R."/>
            <person name="Perrett H.R."/>
            <person name="Dover J.A."/>
            <person name="Schrad K.P."/>
            <person name="Dean W.F."/>
            <person name="Parent K.N."/>
        </authorList>
    </citation>
    <scope>NUCLEOTIDE SEQUENCE [LARGE SCALE GENOMIC DNA]</scope>
</reference>
<proteinExistence type="predicted"/>
<keyword evidence="2" id="KW-1185">Reference proteome</keyword>
<dbReference type="EMBL" id="MK562503">
    <property type="protein sequence ID" value="QBP32923.1"/>
    <property type="molecule type" value="Genomic_DNA"/>
</dbReference>
<gene>
    <name evidence="1" type="ORF">HRP29_gp23</name>
</gene>
<evidence type="ECO:0000313" key="1">
    <source>
        <dbReference type="EMBL" id="QBP32923.1"/>
    </source>
</evidence>
<accession>A0A482JJM7</accession>
<protein>
    <submittedName>
        <fullName evidence="1">Uncharacterized protein</fullName>
    </submittedName>
</protein>
<name>A0A482JJM7_9CAUD</name>